<evidence type="ECO:0000313" key="2">
    <source>
        <dbReference type="EMBL" id="KXS16879.1"/>
    </source>
</evidence>
<keyword evidence="1" id="KW-1133">Transmembrane helix</keyword>
<dbReference type="AlphaFoldDB" id="A0A139AJF9"/>
<proteinExistence type="predicted"/>
<accession>A0A139AJF9</accession>
<name>A0A139AJF9_GONPJ</name>
<keyword evidence="3" id="KW-1185">Reference proteome</keyword>
<reference evidence="2 3" key="1">
    <citation type="journal article" date="2015" name="Genome Biol. Evol.">
        <title>Phylogenomic analyses indicate that early fungi evolved digesting cell walls of algal ancestors of land plants.</title>
        <authorList>
            <person name="Chang Y."/>
            <person name="Wang S."/>
            <person name="Sekimoto S."/>
            <person name="Aerts A.L."/>
            <person name="Choi C."/>
            <person name="Clum A."/>
            <person name="LaButti K.M."/>
            <person name="Lindquist E.A."/>
            <person name="Yee Ngan C."/>
            <person name="Ohm R.A."/>
            <person name="Salamov A.A."/>
            <person name="Grigoriev I.V."/>
            <person name="Spatafora J.W."/>
            <person name="Berbee M.L."/>
        </authorList>
    </citation>
    <scope>NUCLEOTIDE SEQUENCE [LARGE SCALE GENOMIC DNA]</scope>
    <source>
        <strain evidence="2 3">JEL478</strain>
    </source>
</reference>
<evidence type="ECO:0000256" key="1">
    <source>
        <dbReference type="SAM" id="Phobius"/>
    </source>
</evidence>
<keyword evidence="1" id="KW-0812">Transmembrane</keyword>
<feature type="transmembrane region" description="Helical" evidence="1">
    <location>
        <begin position="78"/>
        <end position="98"/>
    </location>
</feature>
<organism evidence="2 3">
    <name type="scientific">Gonapodya prolifera (strain JEL478)</name>
    <name type="common">Monoblepharis prolifera</name>
    <dbReference type="NCBI Taxonomy" id="1344416"/>
    <lineage>
        <taxon>Eukaryota</taxon>
        <taxon>Fungi</taxon>
        <taxon>Fungi incertae sedis</taxon>
        <taxon>Chytridiomycota</taxon>
        <taxon>Chytridiomycota incertae sedis</taxon>
        <taxon>Monoblepharidomycetes</taxon>
        <taxon>Monoblepharidales</taxon>
        <taxon>Gonapodyaceae</taxon>
        <taxon>Gonapodya</taxon>
    </lineage>
</organism>
<feature type="transmembrane region" description="Helical" evidence="1">
    <location>
        <begin position="12"/>
        <end position="33"/>
    </location>
</feature>
<protein>
    <submittedName>
        <fullName evidence="2">Uncharacterized protein</fullName>
    </submittedName>
</protein>
<keyword evidence="1" id="KW-0472">Membrane</keyword>
<evidence type="ECO:0000313" key="3">
    <source>
        <dbReference type="Proteomes" id="UP000070544"/>
    </source>
</evidence>
<feature type="transmembrane region" description="Helical" evidence="1">
    <location>
        <begin position="45"/>
        <end position="66"/>
    </location>
</feature>
<sequence length="153" mass="16862">MIYDLMPLYPIYSWQLLIDVMTSSRFLFVLYSLRWRKRALNWITLIVDLCVLGTIIASIAEVVILLTELPQPLETINFQRILFSGSSNFIITGVLYCAMSAYSRLEKSPVVATSDAESGDASAVEFRRGSRPSASLGAPVSAARKASADGCKC</sequence>
<dbReference type="EMBL" id="KQ965750">
    <property type="protein sequence ID" value="KXS16879.1"/>
    <property type="molecule type" value="Genomic_DNA"/>
</dbReference>
<dbReference type="Proteomes" id="UP000070544">
    <property type="component" value="Unassembled WGS sequence"/>
</dbReference>
<gene>
    <name evidence="2" type="ORF">M427DRAFT_55206</name>
</gene>